<accession>A0ABQ9XFJ9</accession>
<organism evidence="1 2">
    <name type="scientific">Blattamonas nauphoetae</name>
    <dbReference type="NCBI Taxonomy" id="2049346"/>
    <lineage>
        <taxon>Eukaryota</taxon>
        <taxon>Metamonada</taxon>
        <taxon>Preaxostyla</taxon>
        <taxon>Oxymonadida</taxon>
        <taxon>Blattamonas</taxon>
    </lineage>
</organism>
<dbReference type="EMBL" id="JARBJD010000141">
    <property type="protein sequence ID" value="KAK2950180.1"/>
    <property type="molecule type" value="Genomic_DNA"/>
</dbReference>
<evidence type="ECO:0000313" key="2">
    <source>
        <dbReference type="Proteomes" id="UP001281761"/>
    </source>
</evidence>
<protein>
    <submittedName>
        <fullName evidence="1">Uncharacterized protein</fullName>
    </submittedName>
</protein>
<dbReference type="InterPro" id="IPR016024">
    <property type="entry name" value="ARM-type_fold"/>
</dbReference>
<keyword evidence="2" id="KW-1185">Reference proteome</keyword>
<proteinExistence type="predicted"/>
<dbReference type="SUPFAM" id="SSF48371">
    <property type="entry name" value="ARM repeat"/>
    <property type="match status" value="1"/>
</dbReference>
<dbReference type="InterPro" id="IPR011989">
    <property type="entry name" value="ARM-like"/>
</dbReference>
<evidence type="ECO:0000313" key="1">
    <source>
        <dbReference type="EMBL" id="KAK2950180.1"/>
    </source>
</evidence>
<name>A0ABQ9XFJ9_9EUKA</name>
<sequence>MEEESETPNNTNDFCLNHFPDPRLNIDTLQEPFLFFDENTELSFEDKSTICCSLVALVKAQYPFDDALQCRAAQFLENLELKYEGHDYADKLVTELVHSSAGSTSGFVESILTLVSCPHSTVVAAALSFLLNISSASSSAIRTNLVETDLIPTVFATVQPHTLSIAGNDTMMNNLVKIIKNFAYPASPSSLEKLSLPIAVEKYNIREMIFQKVVLPSSQFVRFLSSNRNLLNERFSESFMDVLIRFIGIGLFHRPTLEFVLASPIPMVYIANISFIEHNAVLWDILVNINRSLCDWKEEDTEVGQSAKQMMQALFSEGIEDTLEQTLKNNKNGYFDADIISSSHYISQKLGSNVDEAEE</sequence>
<comment type="caution">
    <text evidence="1">The sequence shown here is derived from an EMBL/GenBank/DDBJ whole genome shotgun (WGS) entry which is preliminary data.</text>
</comment>
<dbReference type="Proteomes" id="UP001281761">
    <property type="component" value="Unassembled WGS sequence"/>
</dbReference>
<dbReference type="Gene3D" id="1.25.10.10">
    <property type="entry name" value="Leucine-rich Repeat Variant"/>
    <property type="match status" value="1"/>
</dbReference>
<reference evidence="1 2" key="1">
    <citation type="journal article" date="2022" name="bioRxiv">
        <title>Genomics of Preaxostyla Flagellates Illuminates Evolutionary Transitions and the Path Towards Mitochondrial Loss.</title>
        <authorList>
            <person name="Novak L.V.F."/>
            <person name="Treitli S.C."/>
            <person name="Pyrih J."/>
            <person name="Halakuc P."/>
            <person name="Pipaliya S.V."/>
            <person name="Vacek V."/>
            <person name="Brzon O."/>
            <person name="Soukal P."/>
            <person name="Eme L."/>
            <person name="Dacks J.B."/>
            <person name="Karnkowska A."/>
            <person name="Elias M."/>
            <person name="Hampl V."/>
        </authorList>
    </citation>
    <scope>NUCLEOTIDE SEQUENCE [LARGE SCALE GENOMIC DNA]</scope>
    <source>
        <strain evidence="1">NAU3</strain>
        <tissue evidence="1">Gut</tissue>
    </source>
</reference>
<gene>
    <name evidence="1" type="ORF">BLNAU_14866</name>
</gene>